<dbReference type="InterPro" id="IPR001898">
    <property type="entry name" value="SLC13A/DASS"/>
</dbReference>
<feature type="transmembrane region" description="Helical" evidence="8">
    <location>
        <begin position="355"/>
        <end position="386"/>
    </location>
</feature>
<proteinExistence type="inferred from homology"/>
<evidence type="ECO:0000256" key="1">
    <source>
        <dbReference type="ARBA" id="ARBA00004141"/>
    </source>
</evidence>
<feature type="transmembrane region" description="Helical" evidence="8">
    <location>
        <begin position="170"/>
        <end position="200"/>
    </location>
</feature>
<evidence type="ECO:0000256" key="3">
    <source>
        <dbReference type="ARBA" id="ARBA00020150"/>
    </source>
</evidence>
<keyword evidence="5 8" id="KW-1133">Transmembrane helix</keyword>
<feature type="transmembrane region" description="Helical" evidence="8">
    <location>
        <begin position="5"/>
        <end position="22"/>
    </location>
</feature>
<feature type="transmembrane region" description="Helical" evidence="8">
    <location>
        <begin position="437"/>
        <end position="459"/>
    </location>
</feature>
<feature type="transmembrane region" description="Helical" evidence="8">
    <location>
        <begin position="42"/>
        <end position="67"/>
    </location>
</feature>
<feature type="transmembrane region" description="Helical" evidence="8">
    <location>
        <begin position="119"/>
        <end position="137"/>
    </location>
</feature>
<keyword evidence="6 8" id="KW-0472">Membrane</keyword>
<evidence type="ECO:0000256" key="7">
    <source>
        <dbReference type="ARBA" id="ARBA00031174"/>
    </source>
</evidence>
<evidence type="ECO:0000256" key="5">
    <source>
        <dbReference type="ARBA" id="ARBA00022989"/>
    </source>
</evidence>
<dbReference type="RefSeq" id="WP_169717090.1">
    <property type="nucleotide sequence ID" value="NZ_CP155571.1"/>
</dbReference>
<gene>
    <name evidence="9" type="ORF">SPACI_006570</name>
</gene>
<feature type="transmembrane region" description="Helical" evidence="8">
    <location>
        <begin position="79"/>
        <end position="99"/>
    </location>
</feature>
<sequence length="466" mass="50607">MLRYIRIIGAILSVIAGLYVGLHEPPAGLTVPAMRGLGVIIWAVGCWVVDIVPEYIIGMLMCILWVITKSVKFPQAFATFASGTWWMIISAFALGVAAAKCGLLRRISLFVLKLFSTSFKGQVLGFLAAGTIISPLIPSMNAKGALAAPIVHAVSKALGYKDNSTGAAGLFGAMFIAFCLTGLVFMSASVSNYVLLAMIPQQSQADITWTTWFLYAIPWGVVVLSGIGLFIIMKYKPGGAKPMSSNFAAEELAKLGPMVRDEIITTIVLLGTLVLWITESIHKISGGEVGVVAMCILLALKVIDREDFRKKIDWAALVYVGSIINMAGIIQVLKLDKWIGHVLEPSIAALLGNPYLFVICVGLLMFILRFIFVSLTAASALFILILAPLMLNYGMHPWIIVFITYTYSGVFFLPYTNSMFLCSYYAVGGEMCTHRQVIPISIAYAGLSILACLISIPYWQMVGLIK</sequence>
<evidence type="ECO:0000256" key="4">
    <source>
        <dbReference type="ARBA" id="ARBA00022692"/>
    </source>
</evidence>
<dbReference type="PANTHER" id="PTHR10283">
    <property type="entry name" value="SOLUTE CARRIER FAMILY 13 MEMBER"/>
    <property type="match status" value="1"/>
</dbReference>
<comment type="similarity">
    <text evidence="2">Belongs to the SLC13A/DASS transporter (TC 2.A.47) family. NADC subfamily.</text>
</comment>
<dbReference type="EMBL" id="CP155571">
    <property type="protein sequence ID" value="XFO70658.1"/>
    <property type="molecule type" value="Genomic_DNA"/>
</dbReference>
<dbReference type="Proteomes" id="UP000216052">
    <property type="component" value="Chromosome"/>
</dbReference>
<feature type="transmembrane region" description="Helical" evidence="8">
    <location>
        <begin position="212"/>
        <end position="233"/>
    </location>
</feature>
<evidence type="ECO:0000256" key="2">
    <source>
        <dbReference type="ARBA" id="ARBA00006772"/>
    </source>
</evidence>
<accession>A0ABZ3IX49</accession>
<organism evidence="9 10">
    <name type="scientific">Sporomusa acidovorans (strain ATCC 49682 / DSM 3132 / Mol)</name>
    <dbReference type="NCBI Taxonomy" id="1123286"/>
    <lineage>
        <taxon>Bacteria</taxon>
        <taxon>Bacillati</taxon>
        <taxon>Bacillota</taxon>
        <taxon>Negativicutes</taxon>
        <taxon>Selenomonadales</taxon>
        <taxon>Sporomusaceae</taxon>
        <taxon>Sporomusa</taxon>
    </lineage>
</organism>
<keyword evidence="4 8" id="KW-0812">Transmembrane</keyword>
<evidence type="ECO:0000256" key="6">
    <source>
        <dbReference type="ARBA" id="ARBA00023136"/>
    </source>
</evidence>
<feature type="transmembrane region" description="Helical" evidence="8">
    <location>
        <begin position="398"/>
        <end position="417"/>
    </location>
</feature>
<evidence type="ECO:0000313" key="9">
    <source>
        <dbReference type="EMBL" id="XFO70658.1"/>
    </source>
</evidence>
<dbReference type="PANTHER" id="PTHR10283:SF82">
    <property type="entry name" value="SOLUTE CARRIER FAMILY 13 MEMBER 2"/>
    <property type="match status" value="1"/>
</dbReference>
<dbReference type="Pfam" id="PF00939">
    <property type="entry name" value="Na_sulph_symp"/>
    <property type="match status" value="1"/>
</dbReference>
<protein>
    <recommendedName>
        <fullName evidence="3">Sodium-dependent dicarboxylate transporter SdcS</fullName>
    </recommendedName>
    <alternativeName>
        <fullName evidence="7">Na(+)/dicarboxylate symporter</fullName>
    </alternativeName>
</protein>
<reference evidence="9" key="1">
    <citation type="submission" date="2024-05" db="EMBL/GenBank/DDBJ databases">
        <title>Isolation and characterization of Sporomusa carbonis sp. nov., a carboxydotrophic hydrogenogen in the genus of Sporomusa isolated from a charcoal burning pile.</title>
        <authorList>
            <person name="Boeer T."/>
            <person name="Rosenbaum F."/>
            <person name="Eysell L."/>
            <person name="Mueller V."/>
            <person name="Daniel R."/>
            <person name="Poehlein A."/>
        </authorList>
    </citation>
    <scope>NUCLEOTIDE SEQUENCE [LARGE SCALE GENOMIC DNA]</scope>
    <source>
        <strain evidence="9">DSM 3132</strain>
    </source>
</reference>
<evidence type="ECO:0000256" key="8">
    <source>
        <dbReference type="SAM" id="Phobius"/>
    </source>
</evidence>
<evidence type="ECO:0000313" key="10">
    <source>
        <dbReference type="Proteomes" id="UP000216052"/>
    </source>
</evidence>
<feature type="transmembrane region" description="Helical" evidence="8">
    <location>
        <begin position="315"/>
        <end position="335"/>
    </location>
</feature>
<name>A0ABZ3IX49_SPOA4</name>
<comment type="subcellular location">
    <subcellularLocation>
        <location evidence="1">Membrane</location>
        <topology evidence="1">Multi-pass membrane protein</topology>
    </subcellularLocation>
</comment>
<feature type="transmembrane region" description="Helical" evidence="8">
    <location>
        <begin position="284"/>
        <end position="303"/>
    </location>
</feature>
<keyword evidence="10" id="KW-1185">Reference proteome</keyword>